<evidence type="ECO:0008006" key="7">
    <source>
        <dbReference type="Google" id="ProtNLM"/>
    </source>
</evidence>
<feature type="domain" description="CdaR GGDEF-like" evidence="4">
    <location>
        <begin position="165"/>
        <end position="281"/>
    </location>
</feature>
<evidence type="ECO:0000259" key="2">
    <source>
        <dbReference type="Pfam" id="PF13556"/>
    </source>
</evidence>
<dbReference type="PANTHER" id="PTHR33744">
    <property type="entry name" value="CARBOHYDRATE DIACID REGULATOR"/>
    <property type="match status" value="1"/>
</dbReference>
<comment type="caution">
    <text evidence="5">The sequence shown here is derived from an EMBL/GenBank/DDBJ whole genome shotgun (WGS) entry which is preliminary data.</text>
</comment>
<dbReference type="Pfam" id="PF13556">
    <property type="entry name" value="HTH_30"/>
    <property type="match status" value="1"/>
</dbReference>
<dbReference type="Pfam" id="PF17853">
    <property type="entry name" value="GGDEF_2"/>
    <property type="match status" value="1"/>
</dbReference>
<evidence type="ECO:0000313" key="6">
    <source>
        <dbReference type="Proteomes" id="UP001519332"/>
    </source>
</evidence>
<dbReference type="RefSeq" id="WP_209645077.1">
    <property type="nucleotide sequence ID" value="NZ_JAGINW010000001.1"/>
</dbReference>
<evidence type="ECO:0000259" key="4">
    <source>
        <dbReference type="Pfam" id="PF17853"/>
    </source>
</evidence>
<gene>
    <name evidence="5" type="ORF">JOF56_008377</name>
</gene>
<keyword evidence="6" id="KW-1185">Reference proteome</keyword>
<dbReference type="InterPro" id="IPR041522">
    <property type="entry name" value="CdaR_GGDEF"/>
</dbReference>
<dbReference type="Gene3D" id="1.10.10.2840">
    <property type="entry name" value="PucR C-terminal helix-turn-helix domain"/>
    <property type="match status" value="1"/>
</dbReference>
<dbReference type="InterPro" id="IPR042070">
    <property type="entry name" value="PucR_C-HTH_sf"/>
</dbReference>
<protein>
    <recommendedName>
        <fullName evidence="7">PucR C-terminal helix-turn-helix domain-containing protein</fullName>
    </recommendedName>
</protein>
<name>A0ABS4TUD3_9PSEU</name>
<evidence type="ECO:0000259" key="3">
    <source>
        <dbReference type="Pfam" id="PF14361"/>
    </source>
</evidence>
<dbReference type="InterPro" id="IPR051448">
    <property type="entry name" value="CdaR-like_regulators"/>
</dbReference>
<feature type="domain" description="RsbT co-antagonist protein RsbRD N-terminal" evidence="3">
    <location>
        <begin position="15"/>
        <end position="136"/>
    </location>
</feature>
<evidence type="ECO:0000256" key="1">
    <source>
        <dbReference type="ARBA" id="ARBA00006754"/>
    </source>
</evidence>
<dbReference type="InterPro" id="IPR025736">
    <property type="entry name" value="PucR_C-HTH_dom"/>
</dbReference>
<reference evidence="5 6" key="1">
    <citation type="submission" date="2021-03" db="EMBL/GenBank/DDBJ databases">
        <title>Sequencing the genomes of 1000 actinobacteria strains.</title>
        <authorList>
            <person name="Klenk H.-P."/>
        </authorList>
    </citation>
    <scope>NUCLEOTIDE SEQUENCE [LARGE SCALE GENOMIC DNA]</scope>
    <source>
        <strain evidence="5 6">DSM 46670</strain>
    </source>
</reference>
<dbReference type="Pfam" id="PF14361">
    <property type="entry name" value="RsbRD_N"/>
    <property type="match status" value="1"/>
</dbReference>
<evidence type="ECO:0000313" key="5">
    <source>
        <dbReference type="EMBL" id="MBP2327992.1"/>
    </source>
</evidence>
<accession>A0ABS4TUD3</accession>
<feature type="domain" description="PucR C-terminal helix-turn-helix" evidence="2">
    <location>
        <begin position="330"/>
        <end position="379"/>
    </location>
</feature>
<dbReference type="PANTHER" id="PTHR33744:SF15">
    <property type="entry name" value="CARBOHYDRATE DIACID REGULATOR"/>
    <property type="match status" value="1"/>
</dbReference>
<sequence>MGGLFKALRTRIDSNAARAVETYTSELPEYRSVAEDPVVQAGMMDFAVLLRRREAELAQNEQPFTDNDLAVLRAYGEQRGTAGVSLLSQQRVLVLHSVLTLREIQEAAGPDDSSHLTRMLGWLPGNGLAAQSAYTEGYLLGQKRFRPATQRMQDFAMALLAGNPAVKAIAASIGMPLATRYLVTVVHVPSEPFATGHDRRDEVLGAVLKRFLTPVTWQTPKEFVALLPVDEDATGEQEDEVADHALALVREFAHLIGRRCGAGAATGHIRDLNDALTLARQISRTAPAEAVPRRLHGISDVFVELGVGHVPQVDAWLRAIAQRLSEGPDLIATLDAFYQHGMNRLNTSGALHIHPRTLDYRLNRIHRLVGFAPGSVQGVRALSTVVTLVLAGTWT</sequence>
<organism evidence="5 6">
    <name type="scientific">Kibdelosporangium banguiense</name>
    <dbReference type="NCBI Taxonomy" id="1365924"/>
    <lineage>
        <taxon>Bacteria</taxon>
        <taxon>Bacillati</taxon>
        <taxon>Actinomycetota</taxon>
        <taxon>Actinomycetes</taxon>
        <taxon>Pseudonocardiales</taxon>
        <taxon>Pseudonocardiaceae</taxon>
        <taxon>Kibdelosporangium</taxon>
    </lineage>
</organism>
<comment type="similarity">
    <text evidence="1">Belongs to the CdaR family.</text>
</comment>
<dbReference type="EMBL" id="JAGINW010000001">
    <property type="protein sequence ID" value="MBP2327992.1"/>
    <property type="molecule type" value="Genomic_DNA"/>
</dbReference>
<proteinExistence type="inferred from homology"/>
<dbReference type="Proteomes" id="UP001519332">
    <property type="component" value="Unassembled WGS sequence"/>
</dbReference>
<dbReference type="InterPro" id="IPR025751">
    <property type="entry name" value="RsbRD_N_dom"/>
</dbReference>